<proteinExistence type="predicted"/>
<evidence type="ECO:0000313" key="1">
    <source>
        <dbReference type="EMBL" id="MDN7246912.1"/>
    </source>
</evidence>
<reference evidence="1 2" key="1">
    <citation type="submission" date="2023-07" db="EMBL/GenBank/DDBJ databases">
        <title>Novel species in genus Planococcus.</title>
        <authorList>
            <person name="Ning S."/>
        </authorList>
    </citation>
    <scope>NUCLEOTIDE SEQUENCE [LARGE SCALE GENOMIC DNA]</scope>
    <source>
        <strain evidence="1 2">N017</strain>
    </source>
</reference>
<name>A0ABT8NG95_9BACL</name>
<dbReference type="EMBL" id="JAUJWU010000005">
    <property type="protein sequence ID" value="MDN7246912.1"/>
    <property type="molecule type" value="Genomic_DNA"/>
</dbReference>
<dbReference type="PANTHER" id="PTHR34352:SF1">
    <property type="entry name" value="PROTEIN YHFA"/>
    <property type="match status" value="1"/>
</dbReference>
<gene>
    <name evidence="1" type="ORF">QWY13_15635</name>
</gene>
<sequence>MKATLNWDGGMAFSGMTESGHKILLDAGAESGGSNSGPRPTEVLLHAAAVCTGMDIVMILEKMRLVIDGFFIEIEGTRAENHPRRFSEIAISYHIKGDLPEDKVVRAIKLSRDTYCSVVHSINASIKFKYVLNGEPSKTLSD</sequence>
<dbReference type="Gene3D" id="2.20.25.10">
    <property type="match status" value="1"/>
</dbReference>
<dbReference type="InterPro" id="IPR015946">
    <property type="entry name" value="KH_dom-like_a/b"/>
</dbReference>
<keyword evidence="2" id="KW-1185">Reference proteome</keyword>
<dbReference type="InterPro" id="IPR003718">
    <property type="entry name" value="OsmC/Ohr_fam"/>
</dbReference>
<dbReference type="SUPFAM" id="SSF82784">
    <property type="entry name" value="OsmC-like"/>
    <property type="match status" value="1"/>
</dbReference>
<protein>
    <submittedName>
        <fullName evidence="1">OsmC family protein</fullName>
    </submittedName>
</protein>
<dbReference type="InterPro" id="IPR036102">
    <property type="entry name" value="OsmC/Ohrsf"/>
</dbReference>
<accession>A0ABT8NG95</accession>
<comment type="caution">
    <text evidence="1">The sequence shown here is derived from an EMBL/GenBank/DDBJ whole genome shotgun (WGS) entry which is preliminary data.</text>
</comment>
<dbReference type="RefSeq" id="WP_301857263.1">
    <property type="nucleotide sequence ID" value="NZ_JAUJWU010000005.1"/>
</dbReference>
<dbReference type="Proteomes" id="UP001172142">
    <property type="component" value="Unassembled WGS sequence"/>
</dbReference>
<evidence type="ECO:0000313" key="2">
    <source>
        <dbReference type="Proteomes" id="UP001172142"/>
    </source>
</evidence>
<dbReference type="Pfam" id="PF02566">
    <property type="entry name" value="OsmC"/>
    <property type="match status" value="1"/>
</dbReference>
<dbReference type="Gene3D" id="3.30.300.20">
    <property type="match status" value="1"/>
</dbReference>
<dbReference type="PANTHER" id="PTHR34352">
    <property type="entry name" value="PROTEIN YHFA"/>
    <property type="match status" value="1"/>
</dbReference>
<organism evidence="1 2">
    <name type="scientific">Planococcus shenhongbingii</name>
    <dbReference type="NCBI Taxonomy" id="3058398"/>
    <lineage>
        <taxon>Bacteria</taxon>
        <taxon>Bacillati</taxon>
        <taxon>Bacillota</taxon>
        <taxon>Bacilli</taxon>
        <taxon>Bacillales</taxon>
        <taxon>Caryophanaceae</taxon>
        <taxon>Planococcus</taxon>
    </lineage>
</organism>